<dbReference type="Pfam" id="PF09364">
    <property type="entry name" value="XFP_N"/>
    <property type="match status" value="1"/>
</dbReference>
<organism evidence="7 8">
    <name type="scientific">Streptomyces aidingensis</name>
    <dbReference type="NCBI Taxonomy" id="910347"/>
    <lineage>
        <taxon>Bacteria</taxon>
        <taxon>Bacillati</taxon>
        <taxon>Actinomycetota</taxon>
        <taxon>Actinomycetes</taxon>
        <taxon>Kitasatosporales</taxon>
        <taxon>Streptomycetaceae</taxon>
        <taxon>Streptomyces</taxon>
    </lineage>
</organism>
<feature type="domain" description="Xylulose 5-phosphate/Fructose 6-phosphate phosphoketolase C-terminal" evidence="5">
    <location>
        <begin position="534"/>
        <end position="650"/>
    </location>
</feature>
<dbReference type="InterPro" id="IPR009014">
    <property type="entry name" value="Transketo_C/PFOR_II"/>
</dbReference>
<dbReference type="InterPro" id="IPR029061">
    <property type="entry name" value="THDP-binding"/>
</dbReference>
<name>A0A1I1KM66_9ACTN</name>
<evidence type="ECO:0000256" key="2">
    <source>
        <dbReference type="ARBA" id="ARBA00005623"/>
    </source>
</evidence>
<dbReference type="InterPro" id="IPR018970">
    <property type="entry name" value="Xul5P/Fru6P_PKetolase_N"/>
</dbReference>
<dbReference type="STRING" id="910347.SAMN05421773_104293"/>
<evidence type="ECO:0000259" key="5">
    <source>
        <dbReference type="Pfam" id="PF09363"/>
    </source>
</evidence>
<comment type="similarity">
    <text evidence="2">Belongs to the XFP family.</text>
</comment>
<proteinExistence type="inferred from homology"/>
<dbReference type="OrthoDB" id="9768449at2"/>
<dbReference type="EMBL" id="FOLM01000004">
    <property type="protein sequence ID" value="SFC61966.1"/>
    <property type="molecule type" value="Genomic_DNA"/>
</dbReference>
<dbReference type="RefSeq" id="WP_093838544.1">
    <property type="nucleotide sequence ID" value="NZ_FOLM01000004.1"/>
</dbReference>
<evidence type="ECO:0000313" key="8">
    <source>
        <dbReference type="Proteomes" id="UP000199207"/>
    </source>
</evidence>
<keyword evidence="3" id="KW-0786">Thiamine pyrophosphate</keyword>
<sequence length="686" mass="73615">MDETTLRADALWRAAVYASVGLLHLHENVLLSEPLTAAHTKPRPSGHWGTVPGTAWALGHIGLAAGDAAHGQRLVPLLGAGHAGVVQLAMAWLTGELGRVRSRFSRNREGLTRLCQAFPEVDGLGSEVTPHLLAGGFCGGRLGGALAFAQGAALAVPDHIVMPVIGDGECETPTTAAAWLAGNAIPTARVLPVVHVNGFRMGGRSLLGEMAEGQLKTYASGLGWHPLITEVTDGSLEEHRAFRHALREAVEMTASRRRCALFLCCPKGWGGPETMSGRRVLGTPRTHKTPLTNLWRDDEQLQLLREWLASYRPQELFDAEGQPTGALARALDAARWHRLPSERPESERKAEATPGQGRFISFAEAVTTTVGAHSAAGGFRVFSPDELGSNRLGQLVDMEWSTEVLAEEVLLEWLAGWTAARRRGVLISYEAFAPLFTSGLVAHLKQRRLQAKLPVPSLNLVLTSYGWHNVYSHGDPSLATTLLALGDPAVHVLVPADATRTARALDVALHSEGQVNVVVAGKHITADQPAHTIEKEVTRGLAVWPDLSGDAEPDLTVVVAGDLPAETARRAIDGLAAADRKRVRTVGVLDLTVLGDPQIWPRGLADPDLRHYLGDHASLLVLTLGHPAAVWGLLGARLRDRHVEVTGWREPPGPMPQKELAASLGLDADGVGRAMRTLLAERRRSA</sequence>
<evidence type="ECO:0000256" key="3">
    <source>
        <dbReference type="ARBA" id="ARBA00023052"/>
    </source>
</evidence>
<dbReference type="InterPro" id="IPR018969">
    <property type="entry name" value="Xul5P/Fru6P_PKetolase_C"/>
</dbReference>
<dbReference type="AlphaFoldDB" id="A0A1I1KM66"/>
<dbReference type="Gene3D" id="3.40.50.970">
    <property type="match status" value="2"/>
</dbReference>
<dbReference type="GO" id="GO:0005975">
    <property type="term" value="P:carbohydrate metabolic process"/>
    <property type="evidence" value="ECO:0007669"/>
    <property type="project" value="InterPro"/>
</dbReference>
<protein>
    <submittedName>
        <fullName evidence="7">Xylulose-5-phosphate/fructose-6-phosphate phosphoketolase</fullName>
    </submittedName>
</protein>
<dbReference type="InterPro" id="IPR005593">
    <property type="entry name" value="Xul5P/Fru6P_PKetolase"/>
</dbReference>
<dbReference type="Proteomes" id="UP000199207">
    <property type="component" value="Unassembled WGS sequence"/>
</dbReference>
<evidence type="ECO:0000256" key="1">
    <source>
        <dbReference type="ARBA" id="ARBA00001964"/>
    </source>
</evidence>
<dbReference type="Pfam" id="PF09363">
    <property type="entry name" value="XFP_C"/>
    <property type="match status" value="1"/>
</dbReference>
<dbReference type="PANTHER" id="PTHR31273">
    <property type="entry name" value="PHOSPHOKETOLASE-RELATED"/>
    <property type="match status" value="1"/>
</dbReference>
<keyword evidence="4" id="KW-0456">Lyase</keyword>
<dbReference type="PANTHER" id="PTHR31273:SF0">
    <property type="entry name" value="PHOSPHOKETOLASE-RELATED"/>
    <property type="match status" value="1"/>
</dbReference>
<dbReference type="GO" id="GO:0016832">
    <property type="term" value="F:aldehyde-lyase activity"/>
    <property type="evidence" value="ECO:0007669"/>
    <property type="project" value="InterPro"/>
</dbReference>
<accession>A0A1I1KM66</accession>
<dbReference type="SUPFAM" id="SSF52518">
    <property type="entry name" value="Thiamin diphosphate-binding fold (THDP-binding)"/>
    <property type="match status" value="2"/>
</dbReference>
<dbReference type="GO" id="GO:0000287">
    <property type="term" value="F:magnesium ion binding"/>
    <property type="evidence" value="ECO:0007669"/>
    <property type="project" value="UniProtKB-ARBA"/>
</dbReference>
<evidence type="ECO:0000313" key="7">
    <source>
        <dbReference type="EMBL" id="SFC61966.1"/>
    </source>
</evidence>
<gene>
    <name evidence="7" type="ORF">SAMN05421773_104293</name>
</gene>
<reference evidence="7 8" key="1">
    <citation type="submission" date="2016-10" db="EMBL/GenBank/DDBJ databases">
        <authorList>
            <person name="de Groot N.N."/>
        </authorList>
    </citation>
    <scope>NUCLEOTIDE SEQUENCE [LARGE SCALE GENOMIC DNA]</scope>
    <source>
        <strain evidence="7 8">CGMCC 4.5739</strain>
    </source>
</reference>
<dbReference type="Pfam" id="PF03894">
    <property type="entry name" value="XFP"/>
    <property type="match status" value="1"/>
</dbReference>
<feature type="domain" description="Xylulose 5-phosphate/Fructose 6-phosphate phosphoketolase N-terminal" evidence="6">
    <location>
        <begin position="7"/>
        <end position="328"/>
    </location>
</feature>
<evidence type="ECO:0000256" key="4">
    <source>
        <dbReference type="ARBA" id="ARBA00023239"/>
    </source>
</evidence>
<evidence type="ECO:0000259" key="6">
    <source>
        <dbReference type="Pfam" id="PF09364"/>
    </source>
</evidence>
<comment type="cofactor">
    <cofactor evidence="1">
        <name>thiamine diphosphate</name>
        <dbReference type="ChEBI" id="CHEBI:58937"/>
    </cofactor>
</comment>
<dbReference type="Gene3D" id="3.40.50.920">
    <property type="match status" value="1"/>
</dbReference>
<keyword evidence="8" id="KW-1185">Reference proteome</keyword>